<gene>
    <name evidence="1" type="ORF">GCM10023171_10730</name>
</gene>
<evidence type="ECO:0000313" key="1">
    <source>
        <dbReference type="EMBL" id="GAA4481800.1"/>
    </source>
</evidence>
<protein>
    <recommendedName>
        <fullName evidence="3">AAA domain-containing protein</fullName>
    </recommendedName>
</protein>
<proteinExistence type="predicted"/>
<comment type="caution">
    <text evidence="1">The sequence shown here is derived from an EMBL/GenBank/DDBJ whole genome shotgun (WGS) entry which is preliminary data.</text>
</comment>
<dbReference type="RefSeq" id="WP_345185102.1">
    <property type="nucleotide sequence ID" value="NZ_BAABGP010000008.1"/>
</dbReference>
<evidence type="ECO:0008006" key="3">
    <source>
        <dbReference type="Google" id="ProtNLM"/>
    </source>
</evidence>
<evidence type="ECO:0000313" key="2">
    <source>
        <dbReference type="Proteomes" id="UP001500731"/>
    </source>
</evidence>
<accession>A0ABP8P7Q4</accession>
<sequence>MNLHPDAATYASDAWYDKEDVERRFLEFQAAEVGRRALAAKQKHQETLERAKIADLHERSVILGEEDKRLPQPMQKEVVNLRAREMGKAYLDAEKAEMLEIPPLQTLSALLASEIREEPWIIEGLMHRGGNVLLAAQRKTGKTSMVNNLARSLVDGVPFLDRFAVSEPRRVAILDFEMSRATALTWLDGQGIVRTDALSTVPLRGKGGTFRITDPSTRARWAEQLRGFDVLILDPVRPLMDSLGLDENREAGKLLSAFDALKAEAGISEGVVVHHMGHAGTNARGDSRFEDWPDAIWKLQREDPNDPGAFRFFEAQGRDVDLPRGLVSLYDGRRLAFAADARSVIADTHLSSLKTTLSVRGEMTSGQIEQLGIRGISKNTVSLFLRNAVENGELNVRTEGNKKLFSVALPSTGDSPE</sequence>
<keyword evidence="2" id="KW-1185">Reference proteome</keyword>
<reference evidence="2" key="1">
    <citation type="journal article" date="2019" name="Int. J. Syst. Evol. Microbiol.">
        <title>The Global Catalogue of Microorganisms (GCM) 10K type strain sequencing project: providing services to taxonomists for standard genome sequencing and annotation.</title>
        <authorList>
            <consortium name="The Broad Institute Genomics Platform"/>
            <consortium name="The Broad Institute Genome Sequencing Center for Infectious Disease"/>
            <person name="Wu L."/>
            <person name="Ma J."/>
        </authorList>
    </citation>
    <scope>NUCLEOTIDE SEQUENCE [LARGE SCALE GENOMIC DNA]</scope>
    <source>
        <strain evidence="2">JCM 17839</strain>
    </source>
</reference>
<dbReference type="Proteomes" id="UP001500731">
    <property type="component" value="Unassembled WGS sequence"/>
</dbReference>
<organism evidence="1 2">
    <name type="scientific">Microbacterium panaciterrae</name>
    <dbReference type="NCBI Taxonomy" id="985759"/>
    <lineage>
        <taxon>Bacteria</taxon>
        <taxon>Bacillati</taxon>
        <taxon>Actinomycetota</taxon>
        <taxon>Actinomycetes</taxon>
        <taxon>Micrococcales</taxon>
        <taxon>Microbacteriaceae</taxon>
        <taxon>Microbacterium</taxon>
    </lineage>
</organism>
<dbReference type="Gene3D" id="3.40.50.300">
    <property type="entry name" value="P-loop containing nucleotide triphosphate hydrolases"/>
    <property type="match status" value="1"/>
</dbReference>
<dbReference type="EMBL" id="BAABGP010000008">
    <property type="protein sequence ID" value="GAA4481800.1"/>
    <property type="molecule type" value="Genomic_DNA"/>
</dbReference>
<dbReference type="Pfam" id="PF13481">
    <property type="entry name" value="AAA_25"/>
    <property type="match status" value="1"/>
</dbReference>
<dbReference type="InterPro" id="IPR027417">
    <property type="entry name" value="P-loop_NTPase"/>
</dbReference>
<dbReference type="SUPFAM" id="SSF52540">
    <property type="entry name" value="P-loop containing nucleoside triphosphate hydrolases"/>
    <property type="match status" value="1"/>
</dbReference>
<name>A0ABP8P7Q4_9MICO</name>